<sequence>MFLQNLINEPFLVEKCGLSAISSEISISSNFQYYILIGSESGSISILTFDFILGNIEINIFVNWHASTITALKIWTSTETEESLLIASIALDCRLCIGNFFPNKNEV</sequence>
<evidence type="ECO:0000313" key="1">
    <source>
        <dbReference type="Proteomes" id="UP000095281"/>
    </source>
</evidence>
<dbReference type="WBParaSite" id="MhA1_Contig439.frz3.gene1">
    <property type="protein sequence ID" value="MhA1_Contig439.frz3.gene1"/>
    <property type="gene ID" value="MhA1_Contig439.frz3.gene1"/>
</dbReference>
<organism evidence="1 2">
    <name type="scientific">Meloidogyne hapla</name>
    <name type="common">Root-knot nematode worm</name>
    <dbReference type="NCBI Taxonomy" id="6305"/>
    <lineage>
        <taxon>Eukaryota</taxon>
        <taxon>Metazoa</taxon>
        <taxon>Ecdysozoa</taxon>
        <taxon>Nematoda</taxon>
        <taxon>Chromadorea</taxon>
        <taxon>Rhabditida</taxon>
        <taxon>Tylenchina</taxon>
        <taxon>Tylenchomorpha</taxon>
        <taxon>Tylenchoidea</taxon>
        <taxon>Meloidogynidae</taxon>
        <taxon>Meloidogyninae</taxon>
        <taxon>Meloidogyne</taxon>
    </lineage>
</organism>
<keyword evidence="1" id="KW-1185">Reference proteome</keyword>
<proteinExistence type="predicted"/>
<evidence type="ECO:0000313" key="3">
    <source>
        <dbReference type="WBParaSite" id="MhA1_Contig440.frz3.gene1"/>
    </source>
</evidence>
<name>A0A1I8BS27_MELHA</name>
<dbReference type="WBParaSite" id="MhA1_Contig440.frz3.gene1">
    <property type="protein sequence ID" value="MhA1_Contig440.frz3.gene1"/>
    <property type="gene ID" value="MhA1_Contig440.frz3.gene1"/>
</dbReference>
<accession>A0A1I8BS27</accession>
<reference evidence="2 3" key="1">
    <citation type="submission" date="2016-11" db="UniProtKB">
        <authorList>
            <consortium name="WormBaseParasite"/>
        </authorList>
    </citation>
    <scope>IDENTIFICATION</scope>
</reference>
<dbReference type="AlphaFoldDB" id="A0A1I8BS27"/>
<dbReference type="Proteomes" id="UP000095281">
    <property type="component" value="Unplaced"/>
</dbReference>
<evidence type="ECO:0000313" key="2">
    <source>
        <dbReference type="WBParaSite" id="MhA1_Contig439.frz3.gene1"/>
    </source>
</evidence>
<protein>
    <submittedName>
        <fullName evidence="2 3">WD_REPEATS_REGION domain-containing protein</fullName>
    </submittedName>
</protein>